<proteinExistence type="predicted"/>
<evidence type="ECO:0000313" key="2">
    <source>
        <dbReference type="Proteomes" id="UP000076501"/>
    </source>
</evidence>
<dbReference type="PATRIC" id="fig|1396.539.peg.4780"/>
<accession>A0A164FIG1</accession>
<dbReference type="Proteomes" id="UP000076501">
    <property type="component" value="Unassembled WGS sequence"/>
</dbReference>
<gene>
    <name evidence="1" type="ORF">B4082_2611</name>
</gene>
<dbReference type="AlphaFoldDB" id="A0A164FIG1"/>
<protein>
    <submittedName>
        <fullName evidence="1">Uncharacterized protein</fullName>
    </submittedName>
</protein>
<organism evidence="1 2">
    <name type="scientific">Bacillus cereus</name>
    <dbReference type="NCBI Taxonomy" id="1396"/>
    <lineage>
        <taxon>Bacteria</taxon>
        <taxon>Bacillati</taxon>
        <taxon>Bacillota</taxon>
        <taxon>Bacilli</taxon>
        <taxon>Bacillales</taxon>
        <taxon>Bacillaceae</taxon>
        <taxon>Bacillus</taxon>
        <taxon>Bacillus cereus group</taxon>
    </lineage>
</organism>
<comment type="caution">
    <text evidence="1">The sequence shown here is derived from an EMBL/GenBank/DDBJ whole genome shotgun (WGS) entry which is preliminary data.</text>
</comment>
<dbReference type="EMBL" id="LJKA01000041">
    <property type="protein sequence ID" value="KZD35262.1"/>
    <property type="molecule type" value="Genomic_DNA"/>
</dbReference>
<dbReference type="RefSeq" id="WP_063222823.1">
    <property type="nucleotide sequence ID" value="NZ_LJKA01000041.1"/>
</dbReference>
<dbReference type="Pfam" id="PF20505">
    <property type="entry name" value="DUF6731"/>
    <property type="match status" value="1"/>
</dbReference>
<dbReference type="InterPro" id="IPR046618">
    <property type="entry name" value="DUF6731"/>
</dbReference>
<reference evidence="1 2" key="1">
    <citation type="submission" date="2015-09" db="EMBL/GenBank/DDBJ databases">
        <title>Bacillus cereus food isolates.</title>
        <authorList>
            <person name="Boekhorst J."/>
        </authorList>
    </citation>
    <scope>NUCLEOTIDE SEQUENCE [LARGE SCALE GENOMIC DNA]</scope>
    <source>
        <strain evidence="1 2">B4082</strain>
    </source>
</reference>
<evidence type="ECO:0000313" key="1">
    <source>
        <dbReference type="EMBL" id="KZD35262.1"/>
    </source>
</evidence>
<sequence length="330" mass="37622">MSKTIHYYNCFITQNGVKTNISLTNLLDDLIVINPQMLFKSTNFGNISLIDMKLPDPNSPTFQNRTVTFGKFRDQKPFLGNMGTRRADEIVDDVLELTTAVFIPNSNLVMIEYNHHGCRPVHLQHYLSHFLPSDENESWMVEFVKIEPPLGFNDVRHSPKINSIEFTLNLIAPAPNNFLDNQEDESLILNILRPTLESHAAFGANKATITFSNGRIRREVMHPERLIELVAALDYDENDVFESIKVKYDSPATGNSEHIDLKNAGVLKRIIMQNDDHTGWEYIGDQIEADHYNNNQPGNAFTRRYDREIIPAILPNIVLPEIILPNAIPN</sequence>
<name>A0A164FIG1_BACCE</name>